<dbReference type="AlphaFoldDB" id="A0A7S7NTW6"/>
<reference evidence="1 2" key="1">
    <citation type="submission" date="2020-10" db="EMBL/GenBank/DDBJ databases">
        <title>Complete genome sequence of Paludibaculum fermentans P105T, a facultatively anaerobic acidobacterium capable of dissimilatory Fe(III) reduction.</title>
        <authorList>
            <person name="Dedysh S.N."/>
            <person name="Beletsky A.V."/>
            <person name="Kulichevskaya I.S."/>
            <person name="Mardanov A.V."/>
            <person name="Ravin N.V."/>
        </authorList>
    </citation>
    <scope>NUCLEOTIDE SEQUENCE [LARGE SCALE GENOMIC DNA]</scope>
    <source>
        <strain evidence="1 2">P105</strain>
    </source>
</reference>
<proteinExistence type="predicted"/>
<dbReference type="Pfam" id="PF05960">
    <property type="entry name" value="DUF885"/>
    <property type="match status" value="1"/>
</dbReference>
<evidence type="ECO:0000313" key="1">
    <source>
        <dbReference type="EMBL" id="QOY89747.1"/>
    </source>
</evidence>
<accession>A0A7S7NTW6</accession>
<name>A0A7S7NTW6_PALFE</name>
<dbReference type="KEGG" id="pfer:IRI77_07285"/>
<organism evidence="1 2">
    <name type="scientific">Paludibaculum fermentans</name>
    <dbReference type="NCBI Taxonomy" id="1473598"/>
    <lineage>
        <taxon>Bacteria</taxon>
        <taxon>Pseudomonadati</taxon>
        <taxon>Acidobacteriota</taxon>
        <taxon>Terriglobia</taxon>
        <taxon>Bryobacterales</taxon>
        <taxon>Bryobacteraceae</taxon>
        <taxon>Paludibaculum</taxon>
    </lineage>
</organism>
<protein>
    <submittedName>
        <fullName evidence="1">DUF885 domain-containing protein</fullName>
    </submittedName>
</protein>
<sequence length="579" mass="66809">MEVPLLLRVLVFGLWSVSVGAVFGADPEFDGNQSALRPAIERYQNDRAALERRYRVESSEARRARFQKFNTEWLARVEAFDFEKLNQESRIDWLLLRNDILRSQRQLEFRAKIDAETAALLPFRAAIVDLEETRQRMEKVDSAKSAATLDAVRKQIEALRKSIEAELKPGVSGIKKTTANRAATAVQTLRRTLEHWYTFYAGYDPVFTWWAADPYKSADKALDGYAVFLREKIVGVKPDDKTTVVGSPIGREALISELQAEMIPYTPEELIALANKEFAWCENEMKRASRAMGFGDDWHQALEKVKTLHVEPGQQPELIRQLALEAETFVEKHDLVTVPPLAKEIWRMEMMTPSRQLVNPFFTGGEVISVSYPTDDMTQEQKLMSMRGNNIHFSRATVFHELIPGHHLQLFMSDRYRPWRQGFNTPFGVEGWALYWEMLLWDMKFQQGPEDRVGALFWRMHRCARIIFSLSFHLEKMTAQECIDFLVERVGHERDNAAGEVRRSFESDDYGPLYQAAYLLGGLQIRALHKELVDSGKMTNRAFHDRILQENSIPIELVRASLTGGALSREFRSSWRFYE</sequence>
<dbReference type="PANTHER" id="PTHR33361:SF2">
    <property type="entry name" value="DUF885 DOMAIN-CONTAINING PROTEIN"/>
    <property type="match status" value="1"/>
</dbReference>
<dbReference type="InterPro" id="IPR010281">
    <property type="entry name" value="DUF885"/>
</dbReference>
<evidence type="ECO:0000313" key="2">
    <source>
        <dbReference type="Proteomes" id="UP000593892"/>
    </source>
</evidence>
<dbReference type="Proteomes" id="UP000593892">
    <property type="component" value="Chromosome"/>
</dbReference>
<dbReference type="PANTHER" id="PTHR33361">
    <property type="entry name" value="GLR0591 PROTEIN"/>
    <property type="match status" value="1"/>
</dbReference>
<dbReference type="EMBL" id="CP063849">
    <property type="protein sequence ID" value="QOY89747.1"/>
    <property type="molecule type" value="Genomic_DNA"/>
</dbReference>
<gene>
    <name evidence="1" type="ORF">IRI77_07285</name>
</gene>
<keyword evidence="2" id="KW-1185">Reference proteome</keyword>